<keyword evidence="5" id="KW-1185">Reference proteome</keyword>
<protein>
    <recommendedName>
        <fullName evidence="3">Leucine rich repeat variant domain-containing protein</fullName>
    </recommendedName>
</protein>
<feature type="domain" description="Leucine rich repeat variant" evidence="3">
    <location>
        <begin position="10"/>
        <end position="68"/>
    </location>
</feature>
<feature type="compositionally biased region" description="Low complexity" evidence="1">
    <location>
        <begin position="158"/>
        <end position="175"/>
    </location>
</feature>
<evidence type="ECO:0000256" key="1">
    <source>
        <dbReference type="SAM" id="MobiDB-lite"/>
    </source>
</evidence>
<comment type="caution">
    <text evidence="4">The sequence shown here is derived from an EMBL/GenBank/DDBJ whole genome shotgun (WGS) entry which is preliminary data.</text>
</comment>
<reference evidence="5" key="1">
    <citation type="journal article" date="2019" name="Int. J. Syst. Evol. Microbiol.">
        <title>The Global Catalogue of Microorganisms (GCM) 10K type strain sequencing project: providing services to taxonomists for standard genome sequencing and annotation.</title>
        <authorList>
            <consortium name="The Broad Institute Genomics Platform"/>
            <consortium name="The Broad Institute Genome Sequencing Center for Infectious Disease"/>
            <person name="Wu L."/>
            <person name="Ma J."/>
        </authorList>
    </citation>
    <scope>NUCLEOTIDE SEQUENCE [LARGE SCALE GENOMIC DNA]</scope>
    <source>
        <strain evidence="5">CCUG 56698</strain>
    </source>
</reference>
<evidence type="ECO:0000256" key="2">
    <source>
        <dbReference type="SAM" id="Phobius"/>
    </source>
</evidence>
<dbReference type="EMBL" id="JBHTEF010000001">
    <property type="protein sequence ID" value="MFC7582184.1"/>
    <property type="molecule type" value="Genomic_DNA"/>
</dbReference>
<name>A0ABW2SQM7_9ACTO</name>
<proteinExistence type="predicted"/>
<keyword evidence="2" id="KW-0472">Membrane</keyword>
<keyword evidence="2" id="KW-0812">Transmembrane</keyword>
<evidence type="ECO:0000313" key="4">
    <source>
        <dbReference type="EMBL" id="MFC7582184.1"/>
    </source>
</evidence>
<dbReference type="Pfam" id="PF25591">
    <property type="entry name" value="LRV_2"/>
    <property type="match status" value="1"/>
</dbReference>
<evidence type="ECO:0000259" key="3">
    <source>
        <dbReference type="Pfam" id="PF25591"/>
    </source>
</evidence>
<dbReference type="RefSeq" id="WP_380976078.1">
    <property type="nucleotide sequence ID" value="NZ_JBHTEF010000001.1"/>
</dbReference>
<evidence type="ECO:0000313" key="5">
    <source>
        <dbReference type="Proteomes" id="UP001596527"/>
    </source>
</evidence>
<organism evidence="4 5">
    <name type="scientific">Schaalia naturae</name>
    <dbReference type="NCBI Taxonomy" id="635203"/>
    <lineage>
        <taxon>Bacteria</taxon>
        <taxon>Bacillati</taxon>
        <taxon>Actinomycetota</taxon>
        <taxon>Actinomycetes</taxon>
        <taxon>Actinomycetales</taxon>
        <taxon>Actinomycetaceae</taxon>
        <taxon>Schaalia</taxon>
    </lineage>
</organism>
<dbReference type="InterPro" id="IPR057893">
    <property type="entry name" value="LRV_2"/>
</dbReference>
<feature type="region of interest" description="Disordered" evidence="1">
    <location>
        <begin position="157"/>
        <end position="194"/>
    </location>
</feature>
<sequence length="320" mass="31853">MPGAEIPQGLAAAASNPATDQETLRQIAFHYPQLRAAVAANPSAYQGLLDWLRALGDAAVNEALADRARFESAPDRTIVLAPQTGPATGSAGPAPVFLPVAAAGETPAQGLRQADGEPPARKSSTGMKAALALLLVVALALAGIVIAIFSGAFGGDGAAQSQPSTSPQPSTTAPSTEPPSSPTPSASAAESEKYPAPDGAVLAQSFTAPSGNILCDLGEDVVTCSILEQSYATAGFESCGTTTTITATGESAGLSCGSAVSGGGSPLAYGSSATNGHSACVSTQDGVSCWNTASGRSFALARGGWQTGTEGQISPDDFRW</sequence>
<accession>A0ABW2SQM7</accession>
<gene>
    <name evidence="4" type="ORF">ACFQWG_13375</name>
</gene>
<dbReference type="Proteomes" id="UP001596527">
    <property type="component" value="Unassembled WGS sequence"/>
</dbReference>
<feature type="transmembrane region" description="Helical" evidence="2">
    <location>
        <begin position="131"/>
        <end position="153"/>
    </location>
</feature>
<keyword evidence="2" id="KW-1133">Transmembrane helix</keyword>